<reference evidence="2 3" key="1">
    <citation type="journal article" date="2020" name="BMC Genomics">
        <title>Intraspecific diversification of the crop wild relative Brassica cretica Lam. using demographic model selection.</title>
        <authorList>
            <person name="Kioukis A."/>
            <person name="Michalopoulou V.A."/>
            <person name="Briers L."/>
            <person name="Pirintsos S."/>
            <person name="Studholme D.J."/>
            <person name="Pavlidis P."/>
            <person name="Sarris P.F."/>
        </authorList>
    </citation>
    <scope>NUCLEOTIDE SEQUENCE [LARGE SCALE GENOMIC DNA]</scope>
    <source>
        <strain evidence="3">cv. PFS-1207/04</strain>
    </source>
</reference>
<keyword evidence="3" id="KW-1185">Reference proteome</keyword>
<gene>
    <name evidence="2" type="ORF">DY000_02027073</name>
</gene>
<feature type="region of interest" description="Disordered" evidence="1">
    <location>
        <begin position="43"/>
        <end position="79"/>
    </location>
</feature>
<evidence type="ECO:0000256" key="1">
    <source>
        <dbReference type="SAM" id="MobiDB-lite"/>
    </source>
</evidence>
<accession>A0ABQ7E4F9</accession>
<evidence type="ECO:0000313" key="3">
    <source>
        <dbReference type="Proteomes" id="UP000266723"/>
    </source>
</evidence>
<protein>
    <submittedName>
        <fullName evidence="2">Uncharacterized protein</fullName>
    </submittedName>
</protein>
<name>A0ABQ7E4F9_BRACR</name>
<dbReference type="EMBL" id="QGKV02000299">
    <property type="protein sequence ID" value="KAF3592112.1"/>
    <property type="molecule type" value="Genomic_DNA"/>
</dbReference>
<evidence type="ECO:0000313" key="2">
    <source>
        <dbReference type="EMBL" id="KAF3592112.1"/>
    </source>
</evidence>
<feature type="region of interest" description="Disordered" evidence="1">
    <location>
        <begin position="125"/>
        <end position="152"/>
    </location>
</feature>
<organism evidence="2 3">
    <name type="scientific">Brassica cretica</name>
    <name type="common">Mustard</name>
    <dbReference type="NCBI Taxonomy" id="69181"/>
    <lineage>
        <taxon>Eukaryota</taxon>
        <taxon>Viridiplantae</taxon>
        <taxon>Streptophyta</taxon>
        <taxon>Embryophyta</taxon>
        <taxon>Tracheophyta</taxon>
        <taxon>Spermatophyta</taxon>
        <taxon>Magnoliopsida</taxon>
        <taxon>eudicotyledons</taxon>
        <taxon>Gunneridae</taxon>
        <taxon>Pentapetalae</taxon>
        <taxon>rosids</taxon>
        <taxon>malvids</taxon>
        <taxon>Brassicales</taxon>
        <taxon>Brassicaceae</taxon>
        <taxon>Brassiceae</taxon>
        <taxon>Brassica</taxon>
    </lineage>
</organism>
<proteinExistence type="predicted"/>
<feature type="compositionally biased region" description="Basic and acidic residues" evidence="1">
    <location>
        <begin position="128"/>
        <end position="137"/>
    </location>
</feature>
<dbReference type="Proteomes" id="UP000266723">
    <property type="component" value="Unassembled WGS sequence"/>
</dbReference>
<feature type="compositionally biased region" description="Basic and acidic residues" evidence="1">
    <location>
        <begin position="43"/>
        <end position="63"/>
    </location>
</feature>
<sequence length="152" mass="17469">MDAEKGFEFVVKGGERVGDERDLFREGLLIGSGVRKRFDGLRGGMKEGFRERDEVKEGEREQKLPLQKKPSERQQLQSSEVHGDIFYSAKETLLQALNFSLQHQIHLVEAHKRGSCELYGQARGSASKLEEPTDNELRLQQPRHLPFQIQQH</sequence>
<comment type="caution">
    <text evidence="2">The sequence shown here is derived from an EMBL/GenBank/DDBJ whole genome shotgun (WGS) entry which is preliminary data.</text>
</comment>